<proteinExistence type="predicted"/>
<evidence type="ECO:0000313" key="2">
    <source>
        <dbReference type="EMBL" id="KNX38549.1"/>
    </source>
</evidence>
<dbReference type="Proteomes" id="UP000037397">
    <property type="component" value="Unassembled WGS sequence"/>
</dbReference>
<evidence type="ECO:0000313" key="3">
    <source>
        <dbReference type="Proteomes" id="UP000037397"/>
    </source>
</evidence>
<keyword evidence="1" id="KW-1133">Transmembrane helix</keyword>
<evidence type="ECO:0000256" key="1">
    <source>
        <dbReference type="SAM" id="Phobius"/>
    </source>
</evidence>
<keyword evidence="3" id="KW-1185">Reference proteome</keyword>
<feature type="transmembrane region" description="Helical" evidence="1">
    <location>
        <begin position="58"/>
        <end position="81"/>
    </location>
</feature>
<keyword evidence="1" id="KW-0812">Transmembrane</keyword>
<reference evidence="3" key="1">
    <citation type="submission" date="2015-03" db="EMBL/GenBank/DDBJ databases">
        <title>Luteipulveratus halotolerans sp. nov., a novel actinobacterium (Dermacoccaceae) from Sarawak, Malaysia.</title>
        <authorList>
            <person name="Juboi H."/>
            <person name="Basik A."/>
            <person name="Shamsul S.S."/>
            <person name="Arnold P."/>
            <person name="Schmitt E.K."/>
            <person name="Sanglier J.-J."/>
            <person name="Yeo T."/>
        </authorList>
    </citation>
    <scope>NUCLEOTIDE SEQUENCE [LARGE SCALE GENOMIC DNA]</scope>
    <source>
        <strain evidence="3">C296001</strain>
    </source>
</reference>
<organism evidence="2 3">
    <name type="scientific">Luteipulveratus halotolerans</name>
    <dbReference type="NCBI Taxonomy" id="1631356"/>
    <lineage>
        <taxon>Bacteria</taxon>
        <taxon>Bacillati</taxon>
        <taxon>Actinomycetota</taxon>
        <taxon>Actinomycetes</taxon>
        <taxon>Micrococcales</taxon>
        <taxon>Dermacoccaceae</taxon>
        <taxon>Luteipulveratus</taxon>
    </lineage>
</organism>
<accession>A0A0L6CLF5</accession>
<sequence length="114" mass="11545">MGHTAAVRTTLSARERRIGALSVLLLELATLASVVAGLQLKGSADDCDAVFSCEGGALGGGLVVAGGTIVIMLVGVVGLAIAERRGRPRAWRWPVGAIAAMAVLVLGGVIWAQL</sequence>
<name>A0A0L6CLF5_9MICO</name>
<protein>
    <submittedName>
        <fullName evidence="2">Uncharacterized protein</fullName>
    </submittedName>
</protein>
<dbReference type="AlphaFoldDB" id="A0A0L6CLF5"/>
<keyword evidence="1" id="KW-0472">Membrane</keyword>
<feature type="transmembrane region" description="Helical" evidence="1">
    <location>
        <begin position="18"/>
        <end position="38"/>
    </location>
</feature>
<comment type="caution">
    <text evidence="2">The sequence shown here is derived from an EMBL/GenBank/DDBJ whole genome shotgun (WGS) entry which is preliminary data.</text>
</comment>
<feature type="transmembrane region" description="Helical" evidence="1">
    <location>
        <begin position="93"/>
        <end position="112"/>
    </location>
</feature>
<dbReference type="EMBL" id="LAIR01000002">
    <property type="protein sequence ID" value="KNX38549.1"/>
    <property type="molecule type" value="Genomic_DNA"/>
</dbReference>
<gene>
    <name evidence="2" type="ORF">VV01_17590</name>
</gene>